<keyword evidence="2" id="KW-0645">Protease</keyword>
<evidence type="ECO:0000256" key="4">
    <source>
        <dbReference type="ARBA" id="ARBA00022801"/>
    </source>
</evidence>
<accession>A0A381RWT8</accession>
<evidence type="ECO:0000313" key="8">
    <source>
        <dbReference type="EMBL" id="SUZ95478.1"/>
    </source>
</evidence>
<keyword evidence="6 7" id="KW-0472">Membrane</keyword>
<reference evidence="8" key="1">
    <citation type="submission" date="2018-05" db="EMBL/GenBank/DDBJ databases">
        <authorList>
            <person name="Lanie J.A."/>
            <person name="Ng W.-L."/>
            <person name="Kazmierczak K.M."/>
            <person name="Andrzejewski T.M."/>
            <person name="Davidsen T.M."/>
            <person name="Wayne K.J."/>
            <person name="Tettelin H."/>
            <person name="Glass J.I."/>
            <person name="Rusch D."/>
            <person name="Podicherti R."/>
            <person name="Tsui H.-C.T."/>
            <person name="Winkler M.E."/>
        </authorList>
    </citation>
    <scope>NUCLEOTIDE SEQUENCE</scope>
</reference>
<evidence type="ECO:0008006" key="9">
    <source>
        <dbReference type="Google" id="ProtNLM"/>
    </source>
</evidence>
<gene>
    <name evidence="8" type="ORF">METZ01_LOCUS48332</name>
</gene>
<organism evidence="8">
    <name type="scientific">marine metagenome</name>
    <dbReference type="NCBI Taxonomy" id="408172"/>
    <lineage>
        <taxon>unclassified sequences</taxon>
        <taxon>metagenomes</taxon>
        <taxon>ecological metagenomes</taxon>
    </lineage>
</organism>
<dbReference type="GO" id="GO:0016020">
    <property type="term" value="C:membrane"/>
    <property type="evidence" value="ECO:0007669"/>
    <property type="project" value="InterPro"/>
</dbReference>
<proteinExistence type="inferred from homology"/>
<feature type="transmembrane region" description="Helical" evidence="7">
    <location>
        <begin position="39"/>
        <end position="59"/>
    </location>
</feature>
<dbReference type="NCBIfam" id="TIGR00077">
    <property type="entry name" value="lspA"/>
    <property type="match status" value="1"/>
</dbReference>
<dbReference type="HAMAP" id="MF_00161">
    <property type="entry name" value="LspA"/>
    <property type="match status" value="1"/>
</dbReference>
<dbReference type="PRINTS" id="PR00781">
    <property type="entry name" value="LIPOSIGPTASE"/>
</dbReference>
<evidence type="ECO:0000256" key="3">
    <source>
        <dbReference type="ARBA" id="ARBA00022692"/>
    </source>
</evidence>
<dbReference type="PANTHER" id="PTHR33695">
    <property type="entry name" value="LIPOPROTEIN SIGNAL PEPTIDASE"/>
    <property type="match status" value="1"/>
</dbReference>
<dbReference type="Pfam" id="PF01252">
    <property type="entry name" value="Peptidase_A8"/>
    <property type="match status" value="1"/>
</dbReference>
<keyword evidence="3 7" id="KW-0812">Transmembrane</keyword>
<evidence type="ECO:0000256" key="6">
    <source>
        <dbReference type="ARBA" id="ARBA00023136"/>
    </source>
</evidence>
<keyword evidence="5 7" id="KW-1133">Transmembrane helix</keyword>
<dbReference type="PANTHER" id="PTHR33695:SF1">
    <property type="entry name" value="LIPOPROTEIN SIGNAL PEPTIDASE"/>
    <property type="match status" value="1"/>
</dbReference>
<dbReference type="EMBL" id="UINC01002328">
    <property type="protein sequence ID" value="SUZ95478.1"/>
    <property type="molecule type" value="Genomic_DNA"/>
</dbReference>
<protein>
    <recommendedName>
        <fullName evidence="9">Lipoprotein signal peptidase</fullName>
    </recommendedName>
</protein>
<evidence type="ECO:0000256" key="1">
    <source>
        <dbReference type="ARBA" id="ARBA00022475"/>
    </source>
</evidence>
<dbReference type="GO" id="GO:0004190">
    <property type="term" value="F:aspartic-type endopeptidase activity"/>
    <property type="evidence" value="ECO:0007669"/>
    <property type="project" value="InterPro"/>
</dbReference>
<evidence type="ECO:0000256" key="7">
    <source>
        <dbReference type="SAM" id="Phobius"/>
    </source>
</evidence>
<dbReference type="AlphaFoldDB" id="A0A381RWT8"/>
<feature type="transmembrane region" description="Helical" evidence="7">
    <location>
        <begin position="111"/>
        <end position="130"/>
    </location>
</feature>
<evidence type="ECO:0000256" key="2">
    <source>
        <dbReference type="ARBA" id="ARBA00022670"/>
    </source>
</evidence>
<evidence type="ECO:0000256" key="5">
    <source>
        <dbReference type="ARBA" id="ARBA00022989"/>
    </source>
</evidence>
<feature type="transmembrane region" description="Helical" evidence="7">
    <location>
        <begin position="66"/>
        <end position="84"/>
    </location>
</feature>
<keyword evidence="4" id="KW-0378">Hydrolase</keyword>
<dbReference type="GO" id="GO:0006508">
    <property type="term" value="P:proteolysis"/>
    <property type="evidence" value="ECO:0007669"/>
    <property type="project" value="UniProtKB-KW"/>
</dbReference>
<dbReference type="InterPro" id="IPR001872">
    <property type="entry name" value="Peptidase_A8"/>
</dbReference>
<sequence>MWIKNNLPHWETWNILGSFLRFTHVKNPGIAFGIPVGEFSIMVVLLSIIATLFIAYLHWQERNNHPLISIGLGLILGGAIGNLIDRSSIFFVQNYEGVIDFIDIGSSSFRWYTFNIADSAVTIGIIFYLMHSFFTTKPELLERND</sequence>
<name>A0A381RWT8_9ZZZZ</name>
<keyword evidence="1" id="KW-1003">Cell membrane</keyword>